<name>A0A556MMW7_9FLAO</name>
<evidence type="ECO:0000313" key="3">
    <source>
        <dbReference type="Proteomes" id="UP000316008"/>
    </source>
</evidence>
<organism evidence="2 3">
    <name type="scientific">Fluviicola chungangensis</name>
    <dbReference type="NCBI Taxonomy" id="2597671"/>
    <lineage>
        <taxon>Bacteria</taxon>
        <taxon>Pseudomonadati</taxon>
        <taxon>Bacteroidota</taxon>
        <taxon>Flavobacteriia</taxon>
        <taxon>Flavobacteriales</taxon>
        <taxon>Crocinitomicaceae</taxon>
        <taxon>Fluviicola</taxon>
    </lineage>
</organism>
<gene>
    <name evidence="2" type="ORF">FO442_15360</name>
</gene>
<accession>A0A556MMW7</accession>
<dbReference type="AlphaFoldDB" id="A0A556MMW7"/>
<evidence type="ECO:0000256" key="1">
    <source>
        <dbReference type="SAM" id="MobiDB-lite"/>
    </source>
</evidence>
<evidence type="ECO:0000313" key="2">
    <source>
        <dbReference type="EMBL" id="TSJ41287.1"/>
    </source>
</evidence>
<feature type="region of interest" description="Disordered" evidence="1">
    <location>
        <begin position="17"/>
        <end position="67"/>
    </location>
</feature>
<proteinExistence type="predicted"/>
<comment type="caution">
    <text evidence="2">The sequence shown here is derived from an EMBL/GenBank/DDBJ whole genome shotgun (WGS) entry which is preliminary data.</text>
</comment>
<reference evidence="2 3" key="1">
    <citation type="submission" date="2019-07" db="EMBL/GenBank/DDBJ databases">
        <authorList>
            <person name="Huq M.A."/>
        </authorList>
    </citation>
    <scope>NUCLEOTIDE SEQUENCE [LARGE SCALE GENOMIC DNA]</scope>
    <source>
        <strain evidence="2 3">MAH-3</strain>
    </source>
</reference>
<dbReference type="EMBL" id="VLPL01000008">
    <property type="protein sequence ID" value="TSJ41287.1"/>
    <property type="molecule type" value="Genomic_DNA"/>
</dbReference>
<protein>
    <submittedName>
        <fullName evidence="2">Uncharacterized protein</fullName>
    </submittedName>
</protein>
<dbReference type="RefSeq" id="WP_144334099.1">
    <property type="nucleotide sequence ID" value="NZ_VLPL01000008.1"/>
</dbReference>
<feature type="compositionally biased region" description="Basic and acidic residues" evidence="1">
    <location>
        <begin position="55"/>
        <end position="67"/>
    </location>
</feature>
<dbReference type="Proteomes" id="UP000316008">
    <property type="component" value="Unassembled WGS sequence"/>
</dbReference>
<sequence>MKSSKFGKFSTEAIVNSDGLFAGENGSDKPNGYPDTKNNTTGNYDMMGPSLVDTYDTKDYADKPQGS</sequence>
<keyword evidence="3" id="KW-1185">Reference proteome</keyword>